<evidence type="ECO:0000313" key="2">
    <source>
        <dbReference type="EMBL" id="AAU14230.1"/>
    </source>
</evidence>
<dbReference type="CTD" id="4541"/>
<feature type="transmembrane region" description="Helical" evidence="1">
    <location>
        <begin position="100"/>
        <end position="129"/>
    </location>
</feature>
<geneLocation type="mitochondrion" evidence="2"/>
<feature type="transmembrane region" description="Helical" evidence="1">
    <location>
        <begin position="68"/>
        <end position="88"/>
    </location>
</feature>
<proteinExistence type="predicted"/>
<dbReference type="AlphaFoldDB" id="Q674N0"/>
<name>Q674N0_TRIVP</name>
<reference evidence="2" key="2">
    <citation type="journal article" date="2004" name="BMC Evol. Biol.">
        <title>Organization of the mitochondrial genomes of whiteflies, aphids, and psyllids (Hemiptera, Sternorrhyncha).</title>
        <authorList>
            <person name="Thao M.L."/>
            <person name="Baumann L."/>
            <person name="Baumann P."/>
        </authorList>
    </citation>
    <scope>NUCLEOTIDE SEQUENCE</scope>
</reference>
<accession>Q674N0</accession>
<reference evidence="2" key="1">
    <citation type="journal article" date="2004" name="Appl. Environ. Microbiol.">
        <title>Evolutionary relationships of primary prokaryotic endosymbionts of whiteflies and their hosts.</title>
        <authorList>
            <person name="Thao M.L."/>
            <person name="Baumann P."/>
        </authorList>
    </citation>
    <scope>NUCLEOTIDE SEQUENCE</scope>
</reference>
<dbReference type="EMBL" id="AY521265">
    <property type="protein sequence ID" value="AAU14230.1"/>
    <property type="molecule type" value="Genomic_DNA"/>
</dbReference>
<gene>
    <name evidence="2" type="primary">nd6</name>
</gene>
<keyword evidence="1" id="KW-1133">Transmembrane helix</keyword>
<sequence>MVLSPLLFIFFMLFFLVGMILLLTFILNSYFYSYILFILFVSGLMILFMYVCSIIVNEKLLVNLNSLLVLSVVWGVGVFSSFFFFFFWMAGTEALFMWSLWVLSSFTFFLLIGWLLFLYFIYLSAWLLFMKF</sequence>
<dbReference type="RefSeq" id="YP_086824.1">
    <property type="nucleotide sequence ID" value="NC_006280.1"/>
</dbReference>
<evidence type="ECO:0000256" key="1">
    <source>
        <dbReference type="SAM" id="Phobius"/>
    </source>
</evidence>
<dbReference type="GeneID" id="3021812"/>
<organism evidence="2">
    <name type="scientific">Trialeurodes vaporariorum</name>
    <name type="common">Greenhouse whitefly</name>
    <name type="synonym">Aleyrodes vaporariorum</name>
    <dbReference type="NCBI Taxonomy" id="88556"/>
    <lineage>
        <taxon>Eukaryota</taxon>
        <taxon>Metazoa</taxon>
        <taxon>Ecdysozoa</taxon>
        <taxon>Arthropoda</taxon>
        <taxon>Hexapoda</taxon>
        <taxon>Insecta</taxon>
        <taxon>Pterygota</taxon>
        <taxon>Neoptera</taxon>
        <taxon>Paraneoptera</taxon>
        <taxon>Hemiptera</taxon>
        <taxon>Sternorrhyncha</taxon>
        <taxon>Aleyrodoidea</taxon>
        <taxon>Aleyrodidae</taxon>
        <taxon>Aleyrodinae</taxon>
        <taxon>Trialeurodes</taxon>
    </lineage>
</organism>
<protein>
    <submittedName>
        <fullName evidence="2">NADH dehydrogenase subunit 6</fullName>
    </submittedName>
</protein>
<keyword evidence="1" id="KW-0472">Membrane</keyword>
<feature type="transmembrane region" description="Helical" evidence="1">
    <location>
        <begin position="6"/>
        <end position="27"/>
    </location>
</feature>
<feature type="transmembrane region" description="Helical" evidence="1">
    <location>
        <begin position="34"/>
        <end position="56"/>
    </location>
</feature>
<keyword evidence="2" id="KW-0496">Mitochondrion</keyword>
<keyword evidence="1" id="KW-0812">Transmembrane</keyword>